<feature type="compositionally biased region" description="Basic residues" evidence="1">
    <location>
        <begin position="41"/>
        <end position="54"/>
    </location>
</feature>
<evidence type="ECO:0000313" key="3">
    <source>
        <dbReference type="Proteomes" id="UP000076830"/>
    </source>
</evidence>
<sequence length="69" mass="7721">MERSAAARTRSRRWPGHAWRHLCRRALSCVGTALREARIRRQAGKTIASRRRRTAPATGAGIDPCPRTA</sequence>
<proteinExistence type="predicted"/>
<feature type="region of interest" description="Disordered" evidence="1">
    <location>
        <begin position="41"/>
        <end position="69"/>
    </location>
</feature>
<accession>A0A160DX89</accession>
<reference evidence="2 3" key="1">
    <citation type="submission" date="2016-04" db="EMBL/GenBank/DDBJ databases">
        <title>Complete genome sequence of Dokdonella koreensis DS-123T.</title>
        <authorList>
            <person name="Kim J.F."/>
            <person name="Lee H."/>
            <person name="Kwak M.-J."/>
        </authorList>
    </citation>
    <scope>NUCLEOTIDE SEQUENCE [LARGE SCALE GENOMIC DNA]</scope>
    <source>
        <strain evidence="2 3">DS-123</strain>
    </source>
</reference>
<keyword evidence="3" id="KW-1185">Reference proteome</keyword>
<dbReference type="EMBL" id="CP015249">
    <property type="protein sequence ID" value="ANB19318.1"/>
    <property type="molecule type" value="Genomic_DNA"/>
</dbReference>
<evidence type="ECO:0000256" key="1">
    <source>
        <dbReference type="SAM" id="MobiDB-lite"/>
    </source>
</evidence>
<gene>
    <name evidence="2" type="ORF">I596_3329</name>
</gene>
<dbReference type="Proteomes" id="UP000076830">
    <property type="component" value="Chromosome"/>
</dbReference>
<name>A0A160DX89_9GAMM</name>
<dbReference type="KEGG" id="dko:I596_3329"/>
<dbReference type="STRING" id="1300342.I596_3329"/>
<evidence type="ECO:0000313" key="2">
    <source>
        <dbReference type="EMBL" id="ANB19318.1"/>
    </source>
</evidence>
<protein>
    <submittedName>
        <fullName evidence="2">Uncharacterized protein</fullName>
    </submittedName>
</protein>
<dbReference type="AlphaFoldDB" id="A0A160DX89"/>
<organism evidence="2 3">
    <name type="scientific">Dokdonella koreensis DS-123</name>
    <dbReference type="NCBI Taxonomy" id="1300342"/>
    <lineage>
        <taxon>Bacteria</taxon>
        <taxon>Pseudomonadati</taxon>
        <taxon>Pseudomonadota</taxon>
        <taxon>Gammaproteobacteria</taxon>
        <taxon>Lysobacterales</taxon>
        <taxon>Rhodanobacteraceae</taxon>
        <taxon>Dokdonella</taxon>
    </lineage>
</organism>